<accession>A0AAE0HQ29</accession>
<feature type="transmembrane region" description="Helical" evidence="1">
    <location>
        <begin position="29"/>
        <end position="50"/>
    </location>
</feature>
<keyword evidence="1" id="KW-0472">Membrane</keyword>
<protein>
    <submittedName>
        <fullName evidence="2">Uncharacterized protein</fullName>
    </submittedName>
</protein>
<comment type="caution">
    <text evidence="2">The sequence shown here is derived from an EMBL/GenBank/DDBJ whole genome shotgun (WGS) entry which is preliminary data.</text>
</comment>
<evidence type="ECO:0000313" key="3">
    <source>
        <dbReference type="Proteomes" id="UP001278766"/>
    </source>
</evidence>
<dbReference type="RefSeq" id="XP_062664122.1">
    <property type="nucleotide sequence ID" value="XM_062802060.1"/>
</dbReference>
<keyword evidence="1" id="KW-1133">Transmembrane helix</keyword>
<feature type="transmembrane region" description="Helical" evidence="1">
    <location>
        <begin position="213"/>
        <end position="232"/>
    </location>
</feature>
<organism evidence="2 3">
    <name type="scientific">Chaetomium fimeti</name>
    <dbReference type="NCBI Taxonomy" id="1854472"/>
    <lineage>
        <taxon>Eukaryota</taxon>
        <taxon>Fungi</taxon>
        <taxon>Dikarya</taxon>
        <taxon>Ascomycota</taxon>
        <taxon>Pezizomycotina</taxon>
        <taxon>Sordariomycetes</taxon>
        <taxon>Sordariomycetidae</taxon>
        <taxon>Sordariales</taxon>
        <taxon>Chaetomiaceae</taxon>
        <taxon>Chaetomium</taxon>
    </lineage>
</organism>
<reference evidence="2" key="2">
    <citation type="submission" date="2023-06" db="EMBL/GenBank/DDBJ databases">
        <authorList>
            <consortium name="Lawrence Berkeley National Laboratory"/>
            <person name="Haridas S."/>
            <person name="Hensen N."/>
            <person name="Bonometti L."/>
            <person name="Westerberg I."/>
            <person name="Brannstrom I.O."/>
            <person name="Guillou S."/>
            <person name="Cros-Aarteil S."/>
            <person name="Calhoun S."/>
            <person name="Kuo A."/>
            <person name="Mondo S."/>
            <person name="Pangilinan J."/>
            <person name="Riley R."/>
            <person name="Labutti K."/>
            <person name="Andreopoulos B."/>
            <person name="Lipzen A."/>
            <person name="Chen C."/>
            <person name="Yanf M."/>
            <person name="Daum C."/>
            <person name="Ng V."/>
            <person name="Clum A."/>
            <person name="Steindorff A."/>
            <person name="Ohm R."/>
            <person name="Martin F."/>
            <person name="Silar P."/>
            <person name="Natvig D."/>
            <person name="Lalanne C."/>
            <person name="Gautier V."/>
            <person name="Ament-Velasquez S.L."/>
            <person name="Kruys A."/>
            <person name="Hutchinson M.I."/>
            <person name="Powell A.J."/>
            <person name="Barry K."/>
            <person name="Miller A.N."/>
            <person name="Grigoriev I.V."/>
            <person name="Debuchy R."/>
            <person name="Gladieux P."/>
            <person name="Thoren M.H."/>
            <person name="Johannesson H."/>
        </authorList>
    </citation>
    <scope>NUCLEOTIDE SEQUENCE</scope>
    <source>
        <strain evidence="2">CBS 168.71</strain>
    </source>
</reference>
<name>A0AAE0HQ29_9PEZI</name>
<dbReference type="EMBL" id="JAUEPN010000001">
    <property type="protein sequence ID" value="KAK3300608.1"/>
    <property type="molecule type" value="Genomic_DNA"/>
</dbReference>
<proteinExistence type="predicted"/>
<feature type="transmembrane region" description="Helical" evidence="1">
    <location>
        <begin position="62"/>
        <end position="79"/>
    </location>
</feature>
<dbReference type="AlphaFoldDB" id="A0AAE0HQ29"/>
<sequence>MDSTAQCLVSAADAAILTEPCAMVSDADLYGIGIRLGFYFQWIITLIVTYNAFEYEMLHRTINIILQVGVFSVMLLYTSTGSLRIADAAVGFWLLFGSLSALSGNTSTYGLLSRVVRMAFYTLLSGYIAWLWFGGITQLEARPGNGVDGLPCETVVFFGRATAENPGMQGLARAAAIIGVLAFFFLMVRRIYDATPAGSKQEEKARQGGDDGPNGWLALLSVTLIIISIVAIEYLIRANQMGGMGGLWRVDQLIPFLIGLFGLLDTLLKIFIDTDKLRSPVWDLGSFRRKLPS</sequence>
<evidence type="ECO:0000313" key="2">
    <source>
        <dbReference type="EMBL" id="KAK3300608.1"/>
    </source>
</evidence>
<feature type="transmembrane region" description="Helical" evidence="1">
    <location>
        <begin position="252"/>
        <end position="272"/>
    </location>
</feature>
<evidence type="ECO:0000256" key="1">
    <source>
        <dbReference type="SAM" id="Phobius"/>
    </source>
</evidence>
<reference evidence="2" key="1">
    <citation type="journal article" date="2023" name="Mol. Phylogenet. Evol.">
        <title>Genome-scale phylogeny and comparative genomics of the fungal order Sordariales.</title>
        <authorList>
            <person name="Hensen N."/>
            <person name="Bonometti L."/>
            <person name="Westerberg I."/>
            <person name="Brannstrom I.O."/>
            <person name="Guillou S."/>
            <person name="Cros-Aarteil S."/>
            <person name="Calhoun S."/>
            <person name="Haridas S."/>
            <person name="Kuo A."/>
            <person name="Mondo S."/>
            <person name="Pangilinan J."/>
            <person name="Riley R."/>
            <person name="LaButti K."/>
            <person name="Andreopoulos B."/>
            <person name="Lipzen A."/>
            <person name="Chen C."/>
            <person name="Yan M."/>
            <person name="Daum C."/>
            <person name="Ng V."/>
            <person name="Clum A."/>
            <person name="Steindorff A."/>
            <person name="Ohm R.A."/>
            <person name="Martin F."/>
            <person name="Silar P."/>
            <person name="Natvig D.O."/>
            <person name="Lalanne C."/>
            <person name="Gautier V."/>
            <person name="Ament-Velasquez S.L."/>
            <person name="Kruys A."/>
            <person name="Hutchinson M.I."/>
            <person name="Powell A.J."/>
            <person name="Barry K."/>
            <person name="Miller A.N."/>
            <person name="Grigoriev I.V."/>
            <person name="Debuchy R."/>
            <person name="Gladieux P."/>
            <person name="Hiltunen Thoren M."/>
            <person name="Johannesson H."/>
        </authorList>
    </citation>
    <scope>NUCLEOTIDE SEQUENCE</scope>
    <source>
        <strain evidence="2">CBS 168.71</strain>
    </source>
</reference>
<keyword evidence="3" id="KW-1185">Reference proteome</keyword>
<dbReference type="Proteomes" id="UP001278766">
    <property type="component" value="Unassembled WGS sequence"/>
</dbReference>
<feature type="transmembrane region" description="Helical" evidence="1">
    <location>
        <begin position="171"/>
        <end position="192"/>
    </location>
</feature>
<feature type="transmembrane region" description="Helical" evidence="1">
    <location>
        <begin position="115"/>
        <end position="133"/>
    </location>
</feature>
<feature type="transmembrane region" description="Helical" evidence="1">
    <location>
        <begin position="85"/>
        <end position="103"/>
    </location>
</feature>
<gene>
    <name evidence="2" type="ORF">B0H64DRAFT_369846</name>
</gene>
<dbReference type="GeneID" id="87839008"/>
<keyword evidence="1" id="KW-0812">Transmembrane</keyword>